<keyword evidence="2" id="KW-1185">Reference proteome</keyword>
<proteinExistence type="predicted"/>
<accession>A0AA39N8B1</accession>
<sequence length="431" mass="49264">MVDEEEEWATRKPVEELSIVVPLQRIYMGREPVIPSILAGTPCATLSAQGLLDYLNSTLGTSCSLDNPFLASLLVECMTNKYDLGMAYGCLCRIWHINDWSKARYILWRWSVNCFIAPISHSWMDEKDRTAVWTPINGYQWPVPIPKDANLNLIHIEMLNLRADYVWLDVLCLRQEDGGREDLHVEEWRLDVPTIGAVYQGEGVVWYLSGLGRPLMLNEGDLDSDRSWFRRAWTLQELGWTREIAGDTPDGPLHAKCKDEEYATELLTRFCKKLEDVHHLVWLHRILADMQTRVSTKPVDRIAGLAFLMWSNWIPAYSESTSLEHAWKALVHLMDGQTQAELFFLCAEPGDGGPKWQPSWHQVVTKPLLPSEVFVSVDRDETADEDWCNMECVEGFMRGLAVVKEAVQQGEFEFIVECDESADESANDVIL</sequence>
<organism evidence="1 2">
    <name type="scientific">Armillaria novae-zelandiae</name>
    <dbReference type="NCBI Taxonomy" id="153914"/>
    <lineage>
        <taxon>Eukaryota</taxon>
        <taxon>Fungi</taxon>
        <taxon>Dikarya</taxon>
        <taxon>Basidiomycota</taxon>
        <taxon>Agaricomycotina</taxon>
        <taxon>Agaricomycetes</taxon>
        <taxon>Agaricomycetidae</taxon>
        <taxon>Agaricales</taxon>
        <taxon>Marasmiineae</taxon>
        <taxon>Physalacriaceae</taxon>
        <taxon>Armillaria</taxon>
    </lineage>
</organism>
<reference evidence="1" key="1">
    <citation type="submission" date="2023-06" db="EMBL/GenBank/DDBJ databases">
        <authorList>
            <consortium name="Lawrence Berkeley National Laboratory"/>
            <person name="Ahrendt S."/>
            <person name="Sahu N."/>
            <person name="Indic B."/>
            <person name="Wong-Bajracharya J."/>
            <person name="Merenyi Z."/>
            <person name="Ke H.-M."/>
            <person name="Monk M."/>
            <person name="Kocsube S."/>
            <person name="Drula E."/>
            <person name="Lipzen A."/>
            <person name="Balint B."/>
            <person name="Henrissat B."/>
            <person name="Andreopoulos B."/>
            <person name="Martin F.M."/>
            <person name="Harder C.B."/>
            <person name="Rigling D."/>
            <person name="Ford K.L."/>
            <person name="Foster G.D."/>
            <person name="Pangilinan J."/>
            <person name="Papanicolaou A."/>
            <person name="Barry K."/>
            <person name="LaButti K."/>
            <person name="Viragh M."/>
            <person name="Koriabine M."/>
            <person name="Yan M."/>
            <person name="Riley R."/>
            <person name="Champramary S."/>
            <person name="Plett K.L."/>
            <person name="Tsai I.J."/>
            <person name="Slot J."/>
            <person name="Sipos G."/>
            <person name="Plett J."/>
            <person name="Nagy L.G."/>
            <person name="Grigoriev I.V."/>
        </authorList>
    </citation>
    <scope>NUCLEOTIDE SEQUENCE</scope>
    <source>
        <strain evidence="1">ICMP 16352</strain>
    </source>
</reference>
<evidence type="ECO:0000313" key="2">
    <source>
        <dbReference type="Proteomes" id="UP001175227"/>
    </source>
</evidence>
<comment type="caution">
    <text evidence="1">The sequence shown here is derived from an EMBL/GenBank/DDBJ whole genome shotgun (WGS) entry which is preliminary data.</text>
</comment>
<evidence type="ECO:0008006" key="3">
    <source>
        <dbReference type="Google" id="ProtNLM"/>
    </source>
</evidence>
<dbReference type="EMBL" id="JAUEPR010000157">
    <property type="protein sequence ID" value="KAK0460883.1"/>
    <property type="molecule type" value="Genomic_DNA"/>
</dbReference>
<gene>
    <name evidence="1" type="ORF">IW261DRAFT_1428645</name>
</gene>
<name>A0AA39N8B1_9AGAR</name>
<dbReference type="Proteomes" id="UP001175227">
    <property type="component" value="Unassembled WGS sequence"/>
</dbReference>
<protein>
    <recommendedName>
        <fullName evidence="3">Heterokaryon incompatibility domain-containing protein</fullName>
    </recommendedName>
</protein>
<evidence type="ECO:0000313" key="1">
    <source>
        <dbReference type="EMBL" id="KAK0460883.1"/>
    </source>
</evidence>
<dbReference type="AlphaFoldDB" id="A0AA39N8B1"/>